<protein>
    <recommendedName>
        <fullName evidence="3">DUF4440 domain-containing protein</fullName>
    </recommendedName>
</protein>
<proteinExistence type="predicted"/>
<sequence length="153" mass="17133">MLRFALVALALVLPSTAWTQEVDAKKLAQEILDKGSALYDTKDAAAMAATYTENATIHWYSKKDSGEIEQGLKNGRAEIEGLYHDLFKDPNQKSTSKNTVEFARFIAPDVMIIQGVFQPNLANTGKFPFVQVRIKDGDKWLMKSLQFFAISQD</sequence>
<dbReference type="InterPro" id="IPR032710">
    <property type="entry name" value="NTF2-like_dom_sf"/>
</dbReference>
<dbReference type="AlphaFoldDB" id="A0AAU7CDH3"/>
<dbReference type="EMBL" id="CP155447">
    <property type="protein sequence ID" value="XBH03220.1"/>
    <property type="molecule type" value="Genomic_DNA"/>
</dbReference>
<feature type="chain" id="PRO_5043851299" description="DUF4440 domain-containing protein" evidence="1">
    <location>
        <begin position="20"/>
        <end position="153"/>
    </location>
</feature>
<dbReference type="RefSeq" id="WP_406695955.1">
    <property type="nucleotide sequence ID" value="NZ_CP155447.1"/>
</dbReference>
<name>A0AAU7CDH3_9BACT</name>
<organism evidence="2">
    <name type="scientific">Singulisphaera sp. Ch08</name>
    <dbReference type="NCBI Taxonomy" id="3120278"/>
    <lineage>
        <taxon>Bacteria</taxon>
        <taxon>Pseudomonadati</taxon>
        <taxon>Planctomycetota</taxon>
        <taxon>Planctomycetia</taxon>
        <taxon>Isosphaerales</taxon>
        <taxon>Isosphaeraceae</taxon>
        <taxon>Singulisphaera</taxon>
    </lineage>
</organism>
<dbReference type="Gene3D" id="3.10.450.50">
    <property type="match status" value="1"/>
</dbReference>
<gene>
    <name evidence="2" type="ORF">V5E97_33675</name>
</gene>
<evidence type="ECO:0000313" key="2">
    <source>
        <dbReference type="EMBL" id="XBH03220.1"/>
    </source>
</evidence>
<accession>A0AAU7CDH3</accession>
<feature type="signal peptide" evidence="1">
    <location>
        <begin position="1"/>
        <end position="19"/>
    </location>
</feature>
<evidence type="ECO:0000256" key="1">
    <source>
        <dbReference type="SAM" id="SignalP"/>
    </source>
</evidence>
<reference evidence="2" key="1">
    <citation type="submission" date="2024-05" db="EMBL/GenBank/DDBJ databases">
        <title>Planctomycetes of the genus Singulisphaera possess chitinolytic capabilities.</title>
        <authorList>
            <person name="Ivanova A."/>
        </authorList>
    </citation>
    <scope>NUCLEOTIDE SEQUENCE</scope>
    <source>
        <strain evidence="2">Ch08T</strain>
    </source>
</reference>
<evidence type="ECO:0008006" key="3">
    <source>
        <dbReference type="Google" id="ProtNLM"/>
    </source>
</evidence>
<dbReference type="SUPFAM" id="SSF54427">
    <property type="entry name" value="NTF2-like"/>
    <property type="match status" value="1"/>
</dbReference>
<keyword evidence="1" id="KW-0732">Signal</keyword>